<organism evidence="2 3">
    <name type="scientific">Lacibacter cauensis</name>
    <dbReference type="NCBI Taxonomy" id="510947"/>
    <lineage>
        <taxon>Bacteria</taxon>
        <taxon>Pseudomonadati</taxon>
        <taxon>Bacteroidota</taxon>
        <taxon>Chitinophagia</taxon>
        <taxon>Chitinophagales</taxon>
        <taxon>Chitinophagaceae</taxon>
        <taxon>Lacibacter</taxon>
    </lineage>
</organism>
<feature type="domain" description="Hemerythrin-like" evidence="1">
    <location>
        <begin position="11"/>
        <end position="122"/>
    </location>
</feature>
<dbReference type="AlphaFoldDB" id="A0A562SWJ9"/>
<dbReference type="RefSeq" id="WP_144884759.1">
    <property type="nucleotide sequence ID" value="NZ_VLLE01000002.1"/>
</dbReference>
<evidence type="ECO:0000313" key="3">
    <source>
        <dbReference type="Proteomes" id="UP000316167"/>
    </source>
</evidence>
<dbReference type="Proteomes" id="UP000316167">
    <property type="component" value="Unassembled WGS sequence"/>
</dbReference>
<evidence type="ECO:0000259" key="1">
    <source>
        <dbReference type="Pfam" id="PF01814"/>
    </source>
</evidence>
<proteinExistence type="predicted"/>
<dbReference type="OrthoDB" id="9793254at2"/>
<name>A0A562SWJ9_9BACT</name>
<dbReference type="Pfam" id="PF01814">
    <property type="entry name" value="Hemerythrin"/>
    <property type="match status" value="1"/>
</dbReference>
<accession>A0A562SWJ9</accession>
<dbReference type="InterPro" id="IPR012312">
    <property type="entry name" value="Hemerythrin-like"/>
</dbReference>
<evidence type="ECO:0000313" key="2">
    <source>
        <dbReference type="EMBL" id="TWI85665.1"/>
    </source>
</evidence>
<dbReference type="EMBL" id="VLLE01000002">
    <property type="protein sequence ID" value="TWI85665.1"/>
    <property type="molecule type" value="Genomic_DNA"/>
</dbReference>
<protein>
    <submittedName>
        <fullName evidence="2">Hemerythrin HHE cation binding domain-containing protein</fullName>
    </submittedName>
</protein>
<reference evidence="2 3" key="1">
    <citation type="journal article" date="2015" name="Stand. Genomic Sci.">
        <title>Genomic Encyclopedia of Bacterial and Archaeal Type Strains, Phase III: the genomes of soil and plant-associated and newly described type strains.</title>
        <authorList>
            <person name="Whitman W.B."/>
            <person name="Woyke T."/>
            <person name="Klenk H.P."/>
            <person name="Zhou Y."/>
            <person name="Lilburn T.G."/>
            <person name="Beck B.J."/>
            <person name="De Vos P."/>
            <person name="Vandamme P."/>
            <person name="Eisen J.A."/>
            <person name="Garrity G."/>
            <person name="Hugenholtz P."/>
            <person name="Kyrpides N.C."/>
        </authorList>
    </citation>
    <scope>NUCLEOTIDE SEQUENCE [LARGE SCALE GENOMIC DNA]</scope>
    <source>
        <strain evidence="2 3">CGMCC 1.7271</strain>
    </source>
</reference>
<comment type="caution">
    <text evidence="2">The sequence shown here is derived from an EMBL/GenBank/DDBJ whole genome shotgun (WGS) entry which is preliminary data.</text>
</comment>
<keyword evidence="3" id="KW-1185">Reference proteome</keyword>
<gene>
    <name evidence="2" type="ORF">IQ13_0828</name>
</gene>
<sequence>MRRAEQLQKLSHQHHNGLMAVLLLKKGIEKKAAVGVLSGFIVHCWESELRTHFIKEEVYLHPYFLHLPGLMPMYEQMKNEHHVIRRMIDAIRNGESSEELITSFYTLLEKHIRFEERELFMYIQEHIAAEHFAAVEQSLDVLTAKACSDYPVKFWE</sequence>
<dbReference type="Gene3D" id="1.20.120.520">
    <property type="entry name" value="nmb1532 protein domain like"/>
    <property type="match status" value="1"/>
</dbReference>